<protein>
    <recommendedName>
        <fullName evidence="5">TonB family protein</fullName>
    </recommendedName>
</protein>
<dbReference type="Proteomes" id="UP000001208">
    <property type="component" value="Chromosome"/>
</dbReference>
<feature type="transmembrane region" description="Helical" evidence="2">
    <location>
        <begin position="36"/>
        <end position="59"/>
    </location>
</feature>
<dbReference type="InterPro" id="IPR049806">
    <property type="entry name" value="MasK-like_C"/>
</dbReference>
<dbReference type="RefSeq" id="WP_012500461.1">
    <property type="nucleotide sequence ID" value="NC_011026.1"/>
</dbReference>
<dbReference type="HOGENOM" id="CLU_820614_0_0_10"/>
<evidence type="ECO:0000256" key="2">
    <source>
        <dbReference type="SAM" id="Phobius"/>
    </source>
</evidence>
<evidence type="ECO:0000313" key="3">
    <source>
        <dbReference type="EMBL" id="ACF14377.1"/>
    </source>
</evidence>
<reference evidence="3 4" key="1">
    <citation type="submission" date="2008-06" db="EMBL/GenBank/DDBJ databases">
        <title>Complete sequence of Chloroherpeton thalassium ATCC 35110.</title>
        <authorList>
            <consortium name="US DOE Joint Genome Institute"/>
            <person name="Lucas S."/>
            <person name="Copeland A."/>
            <person name="Lapidus A."/>
            <person name="Glavina del Rio T."/>
            <person name="Dalin E."/>
            <person name="Tice H."/>
            <person name="Bruce D."/>
            <person name="Goodwin L."/>
            <person name="Pitluck S."/>
            <person name="Schmutz J."/>
            <person name="Larimer F."/>
            <person name="Land M."/>
            <person name="Hauser L."/>
            <person name="Kyrpides N."/>
            <person name="Mikhailova N."/>
            <person name="Liu Z."/>
            <person name="Li T."/>
            <person name="Zhao F."/>
            <person name="Overmann J."/>
            <person name="Bryant D.A."/>
            <person name="Richardson P."/>
        </authorList>
    </citation>
    <scope>NUCLEOTIDE SEQUENCE [LARGE SCALE GENOMIC DNA]</scope>
    <source>
        <strain evidence="4">ATCC 35110 / GB-78</strain>
    </source>
</reference>
<evidence type="ECO:0008006" key="5">
    <source>
        <dbReference type="Google" id="ProtNLM"/>
    </source>
</evidence>
<keyword evidence="4" id="KW-1185">Reference proteome</keyword>
<evidence type="ECO:0000256" key="1">
    <source>
        <dbReference type="SAM" id="MobiDB-lite"/>
    </source>
</evidence>
<dbReference type="KEGG" id="cts:Ctha_1923"/>
<feature type="region of interest" description="Disordered" evidence="1">
    <location>
        <begin position="76"/>
        <end position="108"/>
    </location>
</feature>
<gene>
    <name evidence="3" type="ordered locus">Ctha_1923</name>
</gene>
<dbReference type="EMBL" id="CP001100">
    <property type="protein sequence ID" value="ACF14377.1"/>
    <property type="molecule type" value="Genomic_DNA"/>
</dbReference>
<name>B3QUC8_CHLT3</name>
<dbReference type="eggNOG" id="COG0810">
    <property type="taxonomic scope" value="Bacteria"/>
</dbReference>
<evidence type="ECO:0000313" key="4">
    <source>
        <dbReference type="Proteomes" id="UP000001208"/>
    </source>
</evidence>
<organism evidence="3 4">
    <name type="scientific">Chloroherpeton thalassium (strain ATCC 35110 / GB-78)</name>
    <dbReference type="NCBI Taxonomy" id="517418"/>
    <lineage>
        <taxon>Bacteria</taxon>
        <taxon>Pseudomonadati</taxon>
        <taxon>Chlorobiota</taxon>
        <taxon>Chlorobiia</taxon>
        <taxon>Chlorobiales</taxon>
        <taxon>Chloroherpetonaceae</taxon>
        <taxon>Chloroherpeton</taxon>
    </lineage>
</organism>
<keyword evidence="2" id="KW-0472">Membrane</keyword>
<dbReference type="NCBIfam" id="NF033768">
    <property type="entry name" value="myxo_SS_tail"/>
    <property type="match status" value="1"/>
</dbReference>
<dbReference type="AlphaFoldDB" id="B3QUC8"/>
<accession>B3QUC8</accession>
<keyword evidence="2" id="KW-0812">Transmembrane</keyword>
<dbReference type="STRING" id="517418.Ctha_1923"/>
<sequence>MKTKSLGLSSAPEATIWWAEKPFAYRIRDDYRKRMIVGYVIGLAIILLINAAYFISIALEEKEDVEQIVQVKIAPDLIPPPPPIEETTGETGEGEGGSGSGGDMSSSEGRSAVASAVAAGVQAGIAEALSSGIFGEGGGIPTATEGALGTGEGILSNIGAGGGLRGLSGSGLGTGSAGFGSGGDVGFGGTGGGIGGSKGIGVGGKGTGLGGSGRKGIGVGSRMGSLTVRAGLKSMKIGGSSGRTADEISRVINANSAAILDCYSQAKAVDASLSGGQLVVSLIIRPDGGVATTRIVRSSVKNVPLEKCIETKLRRFRFSAVSVQEMQKVDVPYDFSDQ</sequence>
<keyword evidence="2" id="KW-1133">Transmembrane helix</keyword>
<proteinExistence type="predicted"/>